<dbReference type="InterPro" id="IPR013493">
    <property type="entry name" value="CHP02677"/>
</dbReference>
<comment type="caution">
    <text evidence="2">The sequence shown here is derived from an EMBL/GenBank/DDBJ whole genome shotgun (WGS) entry which is preliminary data.</text>
</comment>
<feature type="coiled-coil region" evidence="1">
    <location>
        <begin position="157"/>
        <end position="184"/>
    </location>
</feature>
<evidence type="ECO:0000313" key="3">
    <source>
        <dbReference type="Proteomes" id="UP000018227"/>
    </source>
</evidence>
<dbReference type="AlphaFoldDB" id="V2Y6D9"/>
<keyword evidence="3" id="KW-1185">Reference proteome</keyword>
<sequence length="502" mass="58851">MKVSEIIKKPVVEAKYLNVDNADRYRPIIRLFYLKYEKLKYWLYQEEVFEELKEDTYFAGYTIEQCKQDLNTLTEWGNLLAMQDTRRAATLEEFANKKFRYQLSETAVEVERMVIRIENLFIESSSLEPSLLERLRMSLAGLPSMLAENDEKLYSYWNDLNNDFKRLNQNYQDYMRELNSVKAENLMRTKEFLIFKDRLIEYLRNFVKGLQTNVGIIETIIKGFDETMLQSLINRIFRYELSIPRLETVVDEERILDNINGRFESLKDWFVSDGNKESEVVKVFDTTNEIIRKITGYAARISESGGSSANRKEEYKKLAEVFYNCEDICEAHRFAGLVFGTATTFHLRGIGERQTESINSGVYEEKTCIKTVTPRVRTYREKAKRSGIKDNFKAKEELRLATIEKLAAERELLRGYIKDGRLVFKDLPEITPFVRDVFLTWISRALENKEGRGKTEEGKRFRLISPTTEEICELKSEDGVLYMPSYEIIFEDEINESIGSIA</sequence>
<evidence type="ECO:0000313" key="2">
    <source>
        <dbReference type="EMBL" id="ESL03261.1"/>
    </source>
</evidence>
<dbReference type="Proteomes" id="UP000018227">
    <property type="component" value="Unassembled WGS sequence"/>
</dbReference>
<dbReference type="EMBL" id="ACIL03000013">
    <property type="protein sequence ID" value="ESL03261.1"/>
    <property type="molecule type" value="Genomic_DNA"/>
</dbReference>
<proteinExistence type="predicted"/>
<dbReference type="OrthoDB" id="1639410at2"/>
<organism evidence="2 3">
    <name type="scientific">Catonella morbi ATCC 51271</name>
    <dbReference type="NCBI Taxonomy" id="592026"/>
    <lineage>
        <taxon>Bacteria</taxon>
        <taxon>Bacillati</taxon>
        <taxon>Bacillota</taxon>
        <taxon>Clostridia</taxon>
        <taxon>Lachnospirales</taxon>
        <taxon>Lachnospiraceae</taxon>
        <taxon>Catonella</taxon>
    </lineage>
</organism>
<dbReference type="NCBIfam" id="TIGR02677">
    <property type="entry name" value="TIGR02677 family protein"/>
    <property type="match status" value="1"/>
</dbReference>
<dbReference type="eggNOG" id="ENOG502Z7IU">
    <property type="taxonomic scope" value="Bacteria"/>
</dbReference>
<name>V2Y6D9_9FIRM</name>
<dbReference type="Pfam" id="PF09660">
    <property type="entry name" value="DUF2397"/>
    <property type="match status" value="1"/>
</dbReference>
<reference evidence="2 3" key="1">
    <citation type="submission" date="2013-06" db="EMBL/GenBank/DDBJ databases">
        <authorList>
            <person name="Weinstock G."/>
            <person name="Sodergren E."/>
            <person name="Clifton S."/>
            <person name="Fulton L."/>
            <person name="Fulton B."/>
            <person name="Courtney L."/>
            <person name="Fronick C."/>
            <person name="Harrison M."/>
            <person name="Strong C."/>
            <person name="Farmer C."/>
            <person name="Delahaunty K."/>
            <person name="Markovic C."/>
            <person name="Hall O."/>
            <person name="Minx P."/>
            <person name="Tomlinson C."/>
            <person name="Mitreva M."/>
            <person name="Nelson J."/>
            <person name="Hou S."/>
            <person name="Wollam A."/>
            <person name="Pepin K.H."/>
            <person name="Johnson M."/>
            <person name="Bhonagiri V."/>
            <person name="Nash W.E."/>
            <person name="Warren W."/>
            <person name="Chinwalla A."/>
            <person name="Mardis E.R."/>
            <person name="Wilson R.K."/>
        </authorList>
    </citation>
    <scope>NUCLEOTIDE SEQUENCE [LARGE SCALE GENOMIC DNA]</scope>
    <source>
        <strain evidence="2 3">ATCC 51271</strain>
    </source>
</reference>
<protein>
    <submittedName>
        <fullName evidence="2">TIGR02677 family protein</fullName>
    </submittedName>
</protein>
<keyword evidence="1" id="KW-0175">Coiled coil</keyword>
<dbReference type="STRING" id="592026.GCWU0000282_002135"/>
<evidence type="ECO:0000256" key="1">
    <source>
        <dbReference type="SAM" id="Coils"/>
    </source>
</evidence>
<dbReference type="HOGENOM" id="CLU_031541_1_0_9"/>
<gene>
    <name evidence="2" type="ORF">GCWU0000282_002135</name>
</gene>
<accession>V2Y6D9</accession>
<dbReference type="RefSeq" id="WP_023355003.1">
    <property type="nucleotide sequence ID" value="NZ_KI535368.1"/>
</dbReference>